<dbReference type="InterPro" id="IPR051695">
    <property type="entry name" value="Phosphoglycerate_Mutase"/>
</dbReference>
<keyword evidence="1" id="KW-0378">Hydrolase</keyword>
<dbReference type="CDD" id="cd07067">
    <property type="entry name" value="HP_PGM_like"/>
    <property type="match status" value="1"/>
</dbReference>
<dbReference type="InterPro" id="IPR029033">
    <property type="entry name" value="His_PPase_superfam"/>
</dbReference>
<dbReference type="PROSITE" id="PS00175">
    <property type="entry name" value="PG_MUTASE"/>
    <property type="match status" value="1"/>
</dbReference>
<dbReference type="SUPFAM" id="SSF53254">
    <property type="entry name" value="Phosphoglycerate mutase-like"/>
    <property type="match status" value="1"/>
</dbReference>
<organism evidence="4 5">
    <name type="scientific">Blumeria graminis f. sp. hordei (strain DH14)</name>
    <name type="common">Barley powdery mildew</name>
    <name type="synonym">Oidium monilioides f. sp. hordei</name>
    <dbReference type="NCBI Taxonomy" id="546991"/>
    <lineage>
        <taxon>Eukaryota</taxon>
        <taxon>Fungi</taxon>
        <taxon>Dikarya</taxon>
        <taxon>Ascomycota</taxon>
        <taxon>Pezizomycotina</taxon>
        <taxon>Leotiomycetes</taxon>
        <taxon>Erysiphales</taxon>
        <taxon>Erysiphaceae</taxon>
        <taxon>Blumeria</taxon>
        <taxon>Blumeria hordei</taxon>
    </lineage>
</organism>
<feature type="binding site" evidence="3">
    <location>
        <begin position="7"/>
        <end position="14"/>
    </location>
    <ligand>
        <name>substrate</name>
    </ligand>
</feature>
<dbReference type="PANTHER" id="PTHR46517:SF1">
    <property type="entry name" value="FRUCTOSE-2,6-BISPHOSPHATASE TIGAR"/>
    <property type="match status" value="1"/>
</dbReference>
<name>N1JQP8_BLUG1</name>
<dbReference type="EMBL" id="CAUH01007187">
    <property type="protein sequence ID" value="CCU82926.1"/>
    <property type="molecule type" value="Genomic_DNA"/>
</dbReference>
<evidence type="ECO:0000256" key="3">
    <source>
        <dbReference type="PIRSR" id="PIRSR613078-2"/>
    </source>
</evidence>
<feature type="binding site" evidence="3">
    <location>
        <position position="59"/>
    </location>
    <ligand>
        <name>substrate</name>
    </ligand>
</feature>
<dbReference type="InterPro" id="IPR001345">
    <property type="entry name" value="PG/BPGM_mutase_AS"/>
</dbReference>
<protein>
    <submittedName>
        <fullName evidence="4">Phosphoglycerate mutase</fullName>
    </submittedName>
</protein>
<comment type="caution">
    <text evidence="4">The sequence shown here is derived from an EMBL/GenBank/DDBJ whole genome shotgun (WGS) entry which is preliminary data.</text>
</comment>
<dbReference type="GO" id="GO:0043456">
    <property type="term" value="P:regulation of pentose-phosphate shunt"/>
    <property type="evidence" value="ECO:0007669"/>
    <property type="project" value="TreeGrafter"/>
</dbReference>
<dbReference type="Proteomes" id="UP000015441">
    <property type="component" value="Unassembled WGS sequence"/>
</dbReference>
<dbReference type="GO" id="GO:0004331">
    <property type="term" value="F:fructose-2,6-bisphosphate 2-phosphatase activity"/>
    <property type="evidence" value="ECO:0007669"/>
    <property type="project" value="TreeGrafter"/>
</dbReference>
<dbReference type="eggNOG" id="KOG0235">
    <property type="taxonomic scope" value="Eukaryota"/>
</dbReference>
<feature type="active site" description="Tele-phosphohistidine intermediate" evidence="2">
    <location>
        <position position="8"/>
    </location>
</feature>
<gene>
    <name evidence="4" type="ORF">BGHDH14_bgh03076</name>
</gene>
<dbReference type="PANTHER" id="PTHR46517">
    <property type="entry name" value="FRUCTOSE-2,6-BISPHOSPHATASE TIGAR"/>
    <property type="match status" value="1"/>
</dbReference>
<dbReference type="SMART" id="SM00855">
    <property type="entry name" value="PGAM"/>
    <property type="match status" value="1"/>
</dbReference>
<dbReference type="HOGENOM" id="CLU_033323_0_0_1"/>
<sequence>MRLLLVRHGETVDNVAGVYAGVTDSALTCHGYLQAERLGAHLSKKGFRISEIFCSDLKRAYLTAEAIRQFQDPQPSPPTKLEVIREQNFGSYEGKKSITQDSNVVGGEDIVSKVESKKSLDSRANSFIDDHLLKLFYQTPDEHTVAVISHGIFLKHLWKSLLCRFPPACVSFVRKSGASRAPSIQNLGRWFNTAYMELDIKQRPISLAAIPQNSVPCEFLSNNQPNHETSSGKQSSIPVIIESKPVQRPVVLKFDLHILETNCCEHLRGLKKSRGGTSNLPYNPAQKNISTFFNKSKPAGLG</sequence>
<proteinExistence type="predicted"/>
<dbReference type="STRING" id="546991.N1JQP8"/>
<evidence type="ECO:0000256" key="2">
    <source>
        <dbReference type="PIRSR" id="PIRSR613078-1"/>
    </source>
</evidence>
<dbReference type="GO" id="GO:0045820">
    <property type="term" value="P:negative regulation of glycolytic process"/>
    <property type="evidence" value="ECO:0007669"/>
    <property type="project" value="TreeGrafter"/>
</dbReference>
<dbReference type="InterPro" id="IPR013078">
    <property type="entry name" value="His_Pase_superF_clade-1"/>
</dbReference>
<dbReference type="GO" id="GO:0005829">
    <property type="term" value="C:cytosol"/>
    <property type="evidence" value="ECO:0007669"/>
    <property type="project" value="TreeGrafter"/>
</dbReference>
<accession>N1JQP8</accession>
<evidence type="ECO:0000313" key="4">
    <source>
        <dbReference type="EMBL" id="CCU82926.1"/>
    </source>
</evidence>
<evidence type="ECO:0000256" key="1">
    <source>
        <dbReference type="ARBA" id="ARBA00022801"/>
    </source>
</evidence>
<reference evidence="4 5" key="1">
    <citation type="journal article" date="2010" name="Science">
        <title>Genome expansion and gene loss in powdery mildew fungi reveal tradeoffs in extreme parasitism.</title>
        <authorList>
            <person name="Spanu P.D."/>
            <person name="Abbott J.C."/>
            <person name="Amselem J."/>
            <person name="Burgis T.A."/>
            <person name="Soanes D.M."/>
            <person name="Stueber K."/>
            <person name="Ver Loren van Themaat E."/>
            <person name="Brown J.K.M."/>
            <person name="Butcher S.A."/>
            <person name="Gurr S.J."/>
            <person name="Lebrun M.-H."/>
            <person name="Ridout C.J."/>
            <person name="Schulze-Lefert P."/>
            <person name="Talbot N.J."/>
            <person name="Ahmadinejad N."/>
            <person name="Ametz C."/>
            <person name="Barton G.R."/>
            <person name="Benjdia M."/>
            <person name="Bidzinski P."/>
            <person name="Bindschedler L.V."/>
            <person name="Both M."/>
            <person name="Brewer M.T."/>
            <person name="Cadle-Davidson L."/>
            <person name="Cadle-Davidson M.M."/>
            <person name="Collemare J."/>
            <person name="Cramer R."/>
            <person name="Frenkel O."/>
            <person name="Godfrey D."/>
            <person name="Harriman J."/>
            <person name="Hoede C."/>
            <person name="King B.C."/>
            <person name="Klages S."/>
            <person name="Kleemann J."/>
            <person name="Knoll D."/>
            <person name="Koti P.S."/>
            <person name="Kreplak J."/>
            <person name="Lopez-Ruiz F.J."/>
            <person name="Lu X."/>
            <person name="Maekawa T."/>
            <person name="Mahanil S."/>
            <person name="Micali C."/>
            <person name="Milgroom M.G."/>
            <person name="Montana G."/>
            <person name="Noir S."/>
            <person name="O'Connell R.J."/>
            <person name="Oberhaensli S."/>
            <person name="Parlange F."/>
            <person name="Pedersen C."/>
            <person name="Quesneville H."/>
            <person name="Reinhardt R."/>
            <person name="Rott M."/>
            <person name="Sacristan S."/>
            <person name="Schmidt S.M."/>
            <person name="Schoen M."/>
            <person name="Skamnioti P."/>
            <person name="Sommer H."/>
            <person name="Stephens A."/>
            <person name="Takahara H."/>
            <person name="Thordal-Christensen H."/>
            <person name="Vigouroux M."/>
            <person name="Wessling R."/>
            <person name="Wicker T."/>
            <person name="Panstruga R."/>
        </authorList>
    </citation>
    <scope>NUCLEOTIDE SEQUENCE [LARGE SCALE GENOMIC DNA]</scope>
    <source>
        <strain evidence="4">DH14</strain>
    </source>
</reference>
<dbReference type="InParanoid" id="N1JQP8"/>
<dbReference type="Gene3D" id="3.40.50.1240">
    <property type="entry name" value="Phosphoglycerate mutase-like"/>
    <property type="match status" value="1"/>
</dbReference>
<feature type="active site" description="Proton donor/acceptor" evidence="2">
    <location>
        <position position="86"/>
    </location>
</feature>
<dbReference type="OrthoDB" id="354304at2759"/>
<evidence type="ECO:0000313" key="5">
    <source>
        <dbReference type="Proteomes" id="UP000015441"/>
    </source>
</evidence>
<dbReference type="AlphaFoldDB" id="N1JQP8"/>
<dbReference type="Pfam" id="PF00300">
    <property type="entry name" value="His_Phos_1"/>
    <property type="match status" value="1"/>
</dbReference>
<keyword evidence="5" id="KW-1185">Reference proteome</keyword>